<accession>A0AAW8DHS0</accession>
<dbReference type="RefSeq" id="WP_059388451.1">
    <property type="nucleotide sequence ID" value="NZ_JAUSRG010000003.1"/>
</dbReference>
<dbReference type="Proteomes" id="UP001230951">
    <property type="component" value="Unassembled WGS sequence"/>
</dbReference>
<proteinExistence type="predicted"/>
<evidence type="ECO:0000313" key="1">
    <source>
        <dbReference type="EMBL" id="MDP9904824.1"/>
    </source>
</evidence>
<evidence type="ECO:0000313" key="2">
    <source>
        <dbReference type="EMBL" id="MDQ0180747.1"/>
    </source>
</evidence>
<gene>
    <name evidence="1" type="ORF">J2S90_001779</name>
    <name evidence="2" type="ORF">J2S93_002174</name>
</gene>
<dbReference type="Proteomes" id="UP001242995">
    <property type="component" value="Unassembled WGS sequence"/>
</dbReference>
<keyword evidence="3" id="KW-1185">Reference proteome</keyword>
<name>A0AAW8DHS0_9MICC</name>
<evidence type="ECO:0000313" key="4">
    <source>
        <dbReference type="Proteomes" id="UP001242995"/>
    </source>
</evidence>
<reference evidence="1 3" key="1">
    <citation type="submission" date="2023-07" db="EMBL/GenBank/DDBJ databases">
        <title>Sorghum-associated microbial communities from plants grown in Nebraska, USA.</title>
        <authorList>
            <person name="Schachtman D."/>
        </authorList>
    </citation>
    <scope>NUCLEOTIDE SEQUENCE</scope>
    <source>
        <strain evidence="1">DS1006</strain>
        <strain evidence="2 3">DS1016</strain>
    </source>
</reference>
<protein>
    <submittedName>
        <fullName evidence="1">Uncharacterized protein</fullName>
    </submittedName>
</protein>
<comment type="caution">
    <text evidence="1">The sequence shown here is derived from an EMBL/GenBank/DDBJ whole genome shotgun (WGS) entry which is preliminary data.</text>
</comment>
<dbReference type="AlphaFoldDB" id="A0AAW8DHS0"/>
<dbReference type="EMBL" id="JAUSRG010000003">
    <property type="protein sequence ID" value="MDP9904824.1"/>
    <property type="molecule type" value="Genomic_DNA"/>
</dbReference>
<dbReference type="EMBL" id="JAUSTF010000004">
    <property type="protein sequence ID" value="MDQ0180747.1"/>
    <property type="molecule type" value="Genomic_DNA"/>
</dbReference>
<organism evidence="1 4">
    <name type="scientific">Arthrobacter bambusae</name>
    <dbReference type="NCBI Taxonomy" id="1338426"/>
    <lineage>
        <taxon>Bacteria</taxon>
        <taxon>Bacillati</taxon>
        <taxon>Actinomycetota</taxon>
        <taxon>Actinomycetes</taxon>
        <taxon>Micrococcales</taxon>
        <taxon>Micrococcaceae</taxon>
        <taxon>Arthrobacter</taxon>
    </lineage>
</organism>
<sequence length="94" mass="10571">MFDPYSRHAARMRKQRRHALASRLCQIFTRAATQAKSTASPFKVGDYVAGDDPFNGSQEGVVAVIKGPSIGLRTVVPRGGTLVYYDYRQLRRPW</sequence>
<evidence type="ECO:0000313" key="3">
    <source>
        <dbReference type="Proteomes" id="UP001230951"/>
    </source>
</evidence>